<name>A0AAP0RI14_LIQFO</name>
<dbReference type="AlphaFoldDB" id="A0AAP0RI14"/>
<evidence type="ECO:0000256" key="4">
    <source>
        <dbReference type="ARBA" id="ARBA00023163"/>
    </source>
</evidence>
<dbReference type="GO" id="GO:0005634">
    <property type="term" value="C:nucleus"/>
    <property type="evidence" value="ECO:0007669"/>
    <property type="project" value="UniProtKB-SubCell"/>
</dbReference>
<evidence type="ECO:0000313" key="8">
    <source>
        <dbReference type="Proteomes" id="UP001415857"/>
    </source>
</evidence>
<dbReference type="SUPFAM" id="SSF47459">
    <property type="entry name" value="HLH, helix-loop-helix DNA-binding domain"/>
    <property type="match status" value="1"/>
</dbReference>
<feature type="domain" description="BHLH" evidence="6">
    <location>
        <begin position="1"/>
        <end position="54"/>
    </location>
</feature>
<evidence type="ECO:0000313" key="7">
    <source>
        <dbReference type="EMBL" id="KAK9278277.1"/>
    </source>
</evidence>
<dbReference type="GO" id="GO:0040008">
    <property type="term" value="P:regulation of growth"/>
    <property type="evidence" value="ECO:0007669"/>
    <property type="project" value="InterPro"/>
</dbReference>
<keyword evidence="2" id="KW-0341">Growth regulation</keyword>
<dbReference type="Gene3D" id="4.10.280.10">
    <property type="entry name" value="Helix-loop-helix DNA-binding domain"/>
    <property type="match status" value="1"/>
</dbReference>
<dbReference type="PANTHER" id="PTHR38546">
    <property type="entry name" value="DNA BINDING PROTEIN"/>
    <property type="match status" value="1"/>
</dbReference>
<dbReference type="GO" id="GO:0006355">
    <property type="term" value="P:regulation of DNA-templated transcription"/>
    <property type="evidence" value="ECO:0007669"/>
    <property type="project" value="InterPro"/>
</dbReference>
<evidence type="ECO:0000256" key="3">
    <source>
        <dbReference type="ARBA" id="ARBA00023015"/>
    </source>
</evidence>
<accession>A0AAP0RI14</accession>
<comment type="subcellular location">
    <subcellularLocation>
        <location evidence="1">Nucleus</location>
    </subcellularLocation>
</comment>
<proteinExistence type="predicted"/>
<evidence type="ECO:0000256" key="5">
    <source>
        <dbReference type="ARBA" id="ARBA00023242"/>
    </source>
</evidence>
<dbReference type="Pfam" id="PF23174">
    <property type="entry name" value="bHLH_ILI"/>
    <property type="match status" value="1"/>
</dbReference>
<keyword evidence="5" id="KW-0539">Nucleus</keyword>
<sequence length="88" mass="10064">MSSRGSRASRITEDEINDLVLKLQALLPNFNQKRTERVPASKILKETCSYIRKLHGEVEDLSERLSQILDSMDTSGVDVETLRSFLQR</sequence>
<keyword evidence="4" id="KW-0804">Transcription</keyword>
<dbReference type="PANTHER" id="PTHR38546:SF3">
    <property type="entry name" value="DNA BINDING PROTEIN"/>
    <property type="match status" value="1"/>
</dbReference>
<keyword evidence="8" id="KW-1185">Reference proteome</keyword>
<dbReference type="EMBL" id="JBBPBK010000009">
    <property type="protein sequence ID" value="KAK9278277.1"/>
    <property type="molecule type" value="Genomic_DNA"/>
</dbReference>
<dbReference type="Proteomes" id="UP001415857">
    <property type="component" value="Unassembled WGS sequence"/>
</dbReference>
<gene>
    <name evidence="7" type="ORF">L1049_027842</name>
</gene>
<evidence type="ECO:0000256" key="2">
    <source>
        <dbReference type="ARBA" id="ARBA00022604"/>
    </source>
</evidence>
<dbReference type="InterPro" id="IPR044172">
    <property type="entry name" value="ILI2-like"/>
</dbReference>
<dbReference type="InterPro" id="IPR036638">
    <property type="entry name" value="HLH_DNA-bd_sf"/>
</dbReference>
<protein>
    <recommendedName>
        <fullName evidence="6">BHLH domain-containing protein</fullName>
    </recommendedName>
</protein>
<organism evidence="7 8">
    <name type="scientific">Liquidambar formosana</name>
    <name type="common">Formosan gum</name>
    <dbReference type="NCBI Taxonomy" id="63359"/>
    <lineage>
        <taxon>Eukaryota</taxon>
        <taxon>Viridiplantae</taxon>
        <taxon>Streptophyta</taxon>
        <taxon>Embryophyta</taxon>
        <taxon>Tracheophyta</taxon>
        <taxon>Spermatophyta</taxon>
        <taxon>Magnoliopsida</taxon>
        <taxon>eudicotyledons</taxon>
        <taxon>Gunneridae</taxon>
        <taxon>Pentapetalae</taxon>
        <taxon>Saxifragales</taxon>
        <taxon>Altingiaceae</taxon>
        <taxon>Liquidambar</taxon>
    </lineage>
</organism>
<evidence type="ECO:0000259" key="6">
    <source>
        <dbReference type="PROSITE" id="PS50888"/>
    </source>
</evidence>
<keyword evidence="3" id="KW-0805">Transcription regulation</keyword>
<dbReference type="InterPro" id="IPR044293">
    <property type="entry name" value="PRE"/>
</dbReference>
<comment type="caution">
    <text evidence="7">The sequence shown here is derived from an EMBL/GenBank/DDBJ whole genome shotgun (WGS) entry which is preliminary data.</text>
</comment>
<evidence type="ECO:0000256" key="1">
    <source>
        <dbReference type="ARBA" id="ARBA00004123"/>
    </source>
</evidence>
<dbReference type="GO" id="GO:0046983">
    <property type="term" value="F:protein dimerization activity"/>
    <property type="evidence" value="ECO:0007669"/>
    <property type="project" value="InterPro"/>
</dbReference>
<dbReference type="InterPro" id="IPR011598">
    <property type="entry name" value="bHLH_dom"/>
</dbReference>
<reference evidence="7 8" key="1">
    <citation type="journal article" date="2024" name="Plant J.">
        <title>Genome sequences and population genomics reveal climatic adaptation and genomic divergence between two closely related sweetgum species.</title>
        <authorList>
            <person name="Xu W.Q."/>
            <person name="Ren C.Q."/>
            <person name="Zhang X.Y."/>
            <person name="Comes H.P."/>
            <person name="Liu X.H."/>
            <person name="Li Y.G."/>
            <person name="Kettle C.J."/>
            <person name="Jalonen R."/>
            <person name="Gaisberger H."/>
            <person name="Ma Y.Z."/>
            <person name="Qiu Y.X."/>
        </authorList>
    </citation>
    <scope>NUCLEOTIDE SEQUENCE [LARGE SCALE GENOMIC DNA]</scope>
    <source>
        <strain evidence="7">Hangzhou</strain>
    </source>
</reference>
<dbReference type="PROSITE" id="PS50888">
    <property type="entry name" value="BHLH"/>
    <property type="match status" value="1"/>
</dbReference>